<keyword evidence="3 11" id="KW-0812">Transmembrane</keyword>
<evidence type="ECO:0000259" key="13">
    <source>
        <dbReference type="PROSITE" id="PS51292"/>
    </source>
</evidence>
<keyword evidence="5 10" id="KW-0863">Zinc-finger</keyword>
<evidence type="ECO:0000256" key="9">
    <source>
        <dbReference type="ARBA" id="ARBA00023136"/>
    </source>
</evidence>
<feature type="domain" description="RING-CH-type" evidence="13">
    <location>
        <begin position="37"/>
        <end position="97"/>
    </location>
</feature>
<evidence type="ECO:0000256" key="1">
    <source>
        <dbReference type="ARBA" id="ARBA00004141"/>
    </source>
</evidence>
<feature type="transmembrane region" description="Helical" evidence="11">
    <location>
        <begin position="159"/>
        <end position="184"/>
    </location>
</feature>
<keyword evidence="15" id="KW-1185">Reference proteome</keyword>
<dbReference type="GO" id="GO:0016020">
    <property type="term" value="C:membrane"/>
    <property type="evidence" value="ECO:0007669"/>
    <property type="project" value="UniProtKB-SubCell"/>
</dbReference>
<accession>A0A0N0BKP9</accession>
<dbReference type="InterPro" id="IPR001841">
    <property type="entry name" value="Znf_RING"/>
</dbReference>
<dbReference type="AlphaFoldDB" id="A0A0N0BKP9"/>
<dbReference type="STRING" id="166423.A0A0N0BKP9"/>
<dbReference type="GO" id="GO:0016567">
    <property type="term" value="P:protein ubiquitination"/>
    <property type="evidence" value="ECO:0007669"/>
    <property type="project" value="TreeGrafter"/>
</dbReference>
<comment type="subcellular location">
    <subcellularLocation>
        <location evidence="1">Membrane</location>
        <topology evidence="1">Multi-pass membrane protein</topology>
    </subcellularLocation>
</comment>
<dbReference type="InterPro" id="IPR011016">
    <property type="entry name" value="Znf_RING-CH"/>
</dbReference>
<keyword evidence="4" id="KW-0479">Metal-binding</keyword>
<dbReference type="SUPFAM" id="SSF57850">
    <property type="entry name" value="RING/U-box"/>
    <property type="match status" value="1"/>
</dbReference>
<name>A0A0N0BKP9_9HYME</name>
<dbReference type="Pfam" id="PF12906">
    <property type="entry name" value="RINGv"/>
    <property type="match status" value="1"/>
</dbReference>
<keyword evidence="7" id="KW-0862">Zinc</keyword>
<evidence type="ECO:0000256" key="3">
    <source>
        <dbReference type="ARBA" id="ARBA00022692"/>
    </source>
</evidence>
<dbReference type="OrthoDB" id="273089at2759"/>
<evidence type="ECO:0000313" key="14">
    <source>
        <dbReference type="EMBL" id="KOX80741.1"/>
    </source>
</evidence>
<dbReference type="Proteomes" id="UP000053105">
    <property type="component" value="Unassembled WGS sequence"/>
</dbReference>
<feature type="domain" description="RING-type" evidence="12">
    <location>
        <begin position="45"/>
        <end position="91"/>
    </location>
</feature>
<evidence type="ECO:0000256" key="2">
    <source>
        <dbReference type="ARBA" id="ARBA00022679"/>
    </source>
</evidence>
<dbReference type="GO" id="GO:0008270">
    <property type="term" value="F:zinc ion binding"/>
    <property type="evidence" value="ECO:0007669"/>
    <property type="project" value="UniProtKB-KW"/>
</dbReference>
<reference evidence="14 15" key="1">
    <citation type="submission" date="2015-07" db="EMBL/GenBank/DDBJ databases">
        <title>The genome of Melipona quadrifasciata.</title>
        <authorList>
            <person name="Pan H."/>
            <person name="Kapheim K."/>
        </authorList>
    </citation>
    <scope>NUCLEOTIDE SEQUENCE [LARGE SCALE GENOMIC DNA]</scope>
    <source>
        <strain evidence="14">0111107301</strain>
        <tissue evidence="14">Whole body</tissue>
    </source>
</reference>
<evidence type="ECO:0000256" key="6">
    <source>
        <dbReference type="ARBA" id="ARBA00022786"/>
    </source>
</evidence>
<gene>
    <name evidence="14" type="ORF">WN51_02029</name>
</gene>
<evidence type="ECO:0000259" key="12">
    <source>
        <dbReference type="PROSITE" id="PS50089"/>
    </source>
</evidence>
<dbReference type="PROSITE" id="PS50089">
    <property type="entry name" value="ZF_RING_2"/>
    <property type="match status" value="1"/>
</dbReference>
<protein>
    <submittedName>
        <fullName evidence="14">E3 ubiquitin-protein ligase MARCH3</fullName>
    </submittedName>
</protein>
<dbReference type="PANTHER" id="PTHR46065">
    <property type="entry name" value="E3 UBIQUITIN-PROTEIN LIGASE MARCH 2/3 FAMILY MEMBER"/>
    <property type="match status" value="1"/>
</dbReference>
<evidence type="ECO:0000256" key="7">
    <source>
        <dbReference type="ARBA" id="ARBA00022833"/>
    </source>
</evidence>
<dbReference type="Gene3D" id="3.30.40.10">
    <property type="entry name" value="Zinc/RING finger domain, C3HC4 (zinc finger)"/>
    <property type="match status" value="1"/>
</dbReference>
<evidence type="ECO:0000256" key="11">
    <source>
        <dbReference type="SAM" id="Phobius"/>
    </source>
</evidence>
<keyword evidence="9 11" id="KW-0472">Membrane</keyword>
<feature type="transmembrane region" description="Helical" evidence="11">
    <location>
        <begin position="122"/>
        <end position="147"/>
    </location>
</feature>
<evidence type="ECO:0000256" key="8">
    <source>
        <dbReference type="ARBA" id="ARBA00022989"/>
    </source>
</evidence>
<keyword evidence="6" id="KW-0833">Ubl conjugation pathway</keyword>
<evidence type="ECO:0000256" key="10">
    <source>
        <dbReference type="PROSITE-ProRule" id="PRU00175"/>
    </source>
</evidence>
<evidence type="ECO:0000256" key="4">
    <source>
        <dbReference type="ARBA" id="ARBA00022723"/>
    </source>
</evidence>
<evidence type="ECO:0000256" key="5">
    <source>
        <dbReference type="ARBA" id="ARBA00022771"/>
    </source>
</evidence>
<dbReference type="PANTHER" id="PTHR46065:SF3">
    <property type="entry name" value="FI20425P1"/>
    <property type="match status" value="1"/>
</dbReference>
<keyword evidence="8 11" id="KW-1133">Transmembrane helix</keyword>
<sequence length="222" mass="25633">MEFHQSSATTAVFSDTATIDTPKIVSPLHRRNMTPDKRSASSVSCRICHEDENLEELIDPCKCSGTLGLMHARCLEKWLSMSNTDRCEICKQLFAIQKKNKPLLKSFRQWWRTRNKYGPQGIIGDIICLVMLTPLCIVATYLCAIGASTYTKLGFWEGIGLTALCCMLMTTYCLWLFITVRFHFKSWQQWRRRNQDVKLMLKHKSETCTVEFSNPLENEFTI</sequence>
<dbReference type="SMART" id="SM00744">
    <property type="entry name" value="RINGv"/>
    <property type="match status" value="1"/>
</dbReference>
<proteinExistence type="predicted"/>
<evidence type="ECO:0000313" key="15">
    <source>
        <dbReference type="Proteomes" id="UP000053105"/>
    </source>
</evidence>
<dbReference type="EMBL" id="KQ435698">
    <property type="protein sequence ID" value="KOX80741.1"/>
    <property type="molecule type" value="Genomic_DNA"/>
</dbReference>
<dbReference type="PROSITE" id="PS51292">
    <property type="entry name" value="ZF_RING_CH"/>
    <property type="match status" value="1"/>
</dbReference>
<dbReference type="GO" id="GO:0004842">
    <property type="term" value="F:ubiquitin-protein transferase activity"/>
    <property type="evidence" value="ECO:0007669"/>
    <property type="project" value="TreeGrafter"/>
</dbReference>
<keyword evidence="2" id="KW-0808">Transferase</keyword>
<organism evidence="14 15">
    <name type="scientific">Melipona quadrifasciata</name>
    <dbReference type="NCBI Taxonomy" id="166423"/>
    <lineage>
        <taxon>Eukaryota</taxon>
        <taxon>Metazoa</taxon>
        <taxon>Ecdysozoa</taxon>
        <taxon>Arthropoda</taxon>
        <taxon>Hexapoda</taxon>
        <taxon>Insecta</taxon>
        <taxon>Pterygota</taxon>
        <taxon>Neoptera</taxon>
        <taxon>Endopterygota</taxon>
        <taxon>Hymenoptera</taxon>
        <taxon>Apocrita</taxon>
        <taxon>Aculeata</taxon>
        <taxon>Apoidea</taxon>
        <taxon>Anthophila</taxon>
        <taxon>Apidae</taxon>
        <taxon>Melipona</taxon>
    </lineage>
</organism>
<dbReference type="InterPro" id="IPR013083">
    <property type="entry name" value="Znf_RING/FYVE/PHD"/>
</dbReference>